<dbReference type="InterPro" id="IPR008523">
    <property type="entry name" value="DUF805"/>
</dbReference>
<dbReference type="PANTHER" id="PTHR34980:SF2">
    <property type="entry name" value="INNER MEMBRANE PROTEIN YHAH-RELATED"/>
    <property type="match status" value="1"/>
</dbReference>
<evidence type="ECO:0000256" key="1">
    <source>
        <dbReference type="SAM" id="Phobius"/>
    </source>
</evidence>
<reference evidence="2 3" key="1">
    <citation type="submission" date="2019-06" db="EMBL/GenBank/DDBJ databases">
        <title>Sequencing the genomes of 1000 actinobacteria strains.</title>
        <authorList>
            <person name="Klenk H.-P."/>
        </authorList>
    </citation>
    <scope>NUCLEOTIDE SEQUENCE [LARGE SCALE GENOMIC DNA]</scope>
    <source>
        <strain evidence="2 3">DSM 18082</strain>
    </source>
</reference>
<dbReference type="GO" id="GO:0005886">
    <property type="term" value="C:plasma membrane"/>
    <property type="evidence" value="ECO:0007669"/>
    <property type="project" value="TreeGrafter"/>
</dbReference>
<comment type="caution">
    <text evidence="2">The sequence shown here is derived from an EMBL/GenBank/DDBJ whole genome shotgun (WGS) entry which is preliminary data.</text>
</comment>
<dbReference type="Pfam" id="PF05656">
    <property type="entry name" value="DUF805"/>
    <property type="match status" value="1"/>
</dbReference>
<dbReference type="OrthoDB" id="9812349at2"/>
<feature type="transmembrane region" description="Helical" evidence="1">
    <location>
        <begin position="51"/>
        <end position="69"/>
    </location>
</feature>
<gene>
    <name evidence="2" type="ORF">FB474_1207</name>
</gene>
<keyword evidence="1" id="KW-0812">Transmembrane</keyword>
<sequence length="131" mass="13999">MSFTDAIRTGFAKYVTFSGRARRSEYWFWTLFSVLVSAVASVISNAAHTQIISYVATLALFLPGLAVAVRRLHDTSRTGWWVLIAVVPLVGAIVLLVFMAMDSTPGDNAYGPNPKALQAAPPAPGAPYVGA</sequence>
<evidence type="ECO:0000313" key="3">
    <source>
        <dbReference type="Proteomes" id="UP000319514"/>
    </source>
</evidence>
<dbReference type="RefSeq" id="WP_141787809.1">
    <property type="nucleotide sequence ID" value="NZ_BAAAKX010000004.1"/>
</dbReference>
<organism evidence="2 3">
    <name type="scientific">Oryzihumus leptocrescens</name>
    <dbReference type="NCBI Taxonomy" id="297536"/>
    <lineage>
        <taxon>Bacteria</taxon>
        <taxon>Bacillati</taxon>
        <taxon>Actinomycetota</taxon>
        <taxon>Actinomycetes</taxon>
        <taxon>Micrococcales</taxon>
        <taxon>Intrasporangiaceae</taxon>
        <taxon>Oryzihumus</taxon>
    </lineage>
</organism>
<keyword evidence="1" id="KW-1133">Transmembrane helix</keyword>
<dbReference type="PANTHER" id="PTHR34980">
    <property type="entry name" value="INNER MEMBRANE PROTEIN-RELATED-RELATED"/>
    <property type="match status" value="1"/>
</dbReference>
<dbReference type="Proteomes" id="UP000319514">
    <property type="component" value="Unassembled WGS sequence"/>
</dbReference>
<feature type="transmembrane region" description="Helical" evidence="1">
    <location>
        <begin position="81"/>
        <end position="101"/>
    </location>
</feature>
<name>A0A542ZHN2_9MICO</name>
<dbReference type="EMBL" id="VFOQ01000001">
    <property type="protein sequence ID" value="TQL59841.1"/>
    <property type="molecule type" value="Genomic_DNA"/>
</dbReference>
<feature type="transmembrane region" description="Helical" evidence="1">
    <location>
        <begin position="26"/>
        <end position="45"/>
    </location>
</feature>
<keyword evidence="1" id="KW-0472">Membrane</keyword>
<accession>A0A542ZHN2</accession>
<protein>
    <submittedName>
        <fullName evidence="2">Uncharacterized membrane protein YhaH (DUF805 family)</fullName>
    </submittedName>
</protein>
<proteinExistence type="predicted"/>
<dbReference type="AlphaFoldDB" id="A0A542ZHN2"/>
<evidence type="ECO:0000313" key="2">
    <source>
        <dbReference type="EMBL" id="TQL59841.1"/>
    </source>
</evidence>
<keyword evidence="3" id="KW-1185">Reference proteome</keyword>